<feature type="domain" description="M23ase beta-sheet core" evidence="2">
    <location>
        <begin position="45"/>
        <end position="159"/>
    </location>
</feature>
<dbReference type="Proteomes" id="UP001056500">
    <property type="component" value="Chromosome"/>
</dbReference>
<dbReference type="PROSITE" id="PS51257">
    <property type="entry name" value="PROKAR_LIPOPROTEIN"/>
    <property type="match status" value="1"/>
</dbReference>
<proteinExistence type="predicted"/>
<reference evidence="3" key="1">
    <citation type="submission" date="2022-06" db="EMBL/GenBank/DDBJ databases">
        <title>Genome sequencing of Brevibacillus sp. BB3-R1.</title>
        <authorList>
            <person name="Heo J."/>
            <person name="Lee D."/>
            <person name="Won M."/>
            <person name="Han B.-H."/>
            <person name="Hong S.-B."/>
            <person name="Kwon S.-W."/>
        </authorList>
    </citation>
    <scope>NUCLEOTIDE SEQUENCE</scope>
    <source>
        <strain evidence="3">BB3-R1</strain>
    </source>
</reference>
<evidence type="ECO:0000313" key="3">
    <source>
        <dbReference type="EMBL" id="USG65057.1"/>
    </source>
</evidence>
<sequence length="217" mass="23827">MHLKKQAISLLTVISILGCGAISAFAKEWPVPASTVINQYFNGSDHKGLDIRASTKGIAGDKIVAAYDGKVVNAGYHQSKRAGGSYGWLVVIDHTIKGKEIQTWYAHLDKAPVVDKGDLVDEGDKIGVMGNSGDSKGVHLHFEMRKGSGFNFDNTPVDPLDYFTEYRPPNYLLPQSSNDIEIGDTLDSNSEDYTFYSMEEINAMTPEQRIELGIPLE</sequence>
<gene>
    <name evidence="3" type="ORF">NDK47_23515</name>
</gene>
<dbReference type="SUPFAM" id="SSF51261">
    <property type="entry name" value="Duplicated hybrid motif"/>
    <property type="match status" value="1"/>
</dbReference>
<dbReference type="Gene3D" id="2.70.70.10">
    <property type="entry name" value="Glucose Permease (Domain IIA)"/>
    <property type="match status" value="1"/>
</dbReference>
<feature type="chain" id="PRO_5047312013" evidence="1">
    <location>
        <begin position="27"/>
        <end position="217"/>
    </location>
</feature>
<evidence type="ECO:0000256" key="1">
    <source>
        <dbReference type="SAM" id="SignalP"/>
    </source>
</evidence>
<feature type="signal peptide" evidence="1">
    <location>
        <begin position="1"/>
        <end position="26"/>
    </location>
</feature>
<keyword evidence="1" id="KW-0732">Signal</keyword>
<keyword evidence="4" id="KW-1185">Reference proteome</keyword>
<dbReference type="RefSeq" id="WP_251872164.1">
    <property type="nucleotide sequence ID" value="NZ_CP098755.1"/>
</dbReference>
<dbReference type="EMBL" id="CP098755">
    <property type="protein sequence ID" value="USG65057.1"/>
    <property type="molecule type" value="Genomic_DNA"/>
</dbReference>
<organism evidence="3 4">
    <name type="scientific">Brevibacillus ruminantium</name>
    <dbReference type="NCBI Taxonomy" id="2950604"/>
    <lineage>
        <taxon>Bacteria</taxon>
        <taxon>Bacillati</taxon>
        <taxon>Bacillota</taxon>
        <taxon>Bacilli</taxon>
        <taxon>Bacillales</taxon>
        <taxon>Paenibacillaceae</taxon>
        <taxon>Brevibacillus</taxon>
    </lineage>
</organism>
<protein>
    <submittedName>
        <fullName evidence="3">M23 family metallopeptidase</fullName>
    </submittedName>
</protein>
<evidence type="ECO:0000313" key="4">
    <source>
        <dbReference type="Proteomes" id="UP001056500"/>
    </source>
</evidence>
<accession>A0ABY4WGA4</accession>
<dbReference type="PANTHER" id="PTHR21666:SF270">
    <property type="entry name" value="MUREIN HYDROLASE ACTIVATOR ENVC"/>
    <property type="match status" value="1"/>
</dbReference>
<dbReference type="PANTHER" id="PTHR21666">
    <property type="entry name" value="PEPTIDASE-RELATED"/>
    <property type="match status" value="1"/>
</dbReference>
<dbReference type="Pfam" id="PF01551">
    <property type="entry name" value="Peptidase_M23"/>
    <property type="match status" value="1"/>
</dbReference>
<evidence type="ECO:0000259" key="2">
    <source>
        <dbReference type="Pfam" id="PF01551"/>
    </source>
</evidence>
<dbReference type="CDD" id="cd12797">
    <property type="entry name" value="M23_peptidase"/>
    <property type="match status" value="1"/>
</dbReference>
<dbReference type="InterPro" id="IPR016047">
    <property type="entry name" value="M23ase_b-sheet_dom"/>
</dbReference>
<dbReference type="InterPro" id="IPR011055">
    <property type="entry name" value="Dup_hybrid_motif"/>
</dbReference>
<name>A0ABY4WGA4_9BACL</name>
<dbReference type="InterPro" id="IPR050570">
    <property type="entry name" value="Cell_wall_metabolism_enzyme"/>
</dbReference>